<keyword evidence="1" id="KW-0472">Membrane</keyword>
<proteinExistence type="predicted"/>
<accession>A0A4Q0NYN2</accession>
<organism evidence="2 3">
    <name type="scientific">Leeuwenhoekiella polynyae</name>
    <dbReference type="NCBI Taxonomy" id="1550906"/>
    <lineage>
        <taxon>Bacteria</taxon>
        <taxon>Pseudomonadati</taxon>
        <taxon>Bacteroidota</taxon>
        <taxon>Flavobacteriia</taxon>
        <taxon>Flavobacteriales</taxon>
        <taxon>Flavobacteriaceae</taxon>
        <taxon>Leeuwenhoekiella</taxon>
    </lineage>
</organism>
<keyword evidence="1" id="KW-1133">Transmembrane helix</keyword>
<dbReference type="AlphaFoldDB" id="A0A4Q0NYN2"/>
<evidence type="ECO:0000313" key="2">
    <source>
        <dbReference type="EMBL" id="RXG17078.1"/>
    </source>
</evidence>
<keyword evidence="3" id="KW-1185">Reference proteome</keyword>
<dbReference type="EMBL" id="QOVK01000018">
    <property type="protein sequence ID" value="RXG17078.1"/>
    <property type="molecule type" value="Genomic_DNA"/>
</dbReference>
<dbReference type="OrthoDB" id="1448368at2"/>
<protein>
    <submittedName>
        <fullName evidence="2">Uncharacterized protein</fullName>
    </submittedName>
</protein>
<feature type="transmembrane region" description="Helical" evidence="1">
    <location>
        <begin position="21"/>
        <end position="47"/>
    </location>
</feature>
<reference evidence="2 3" key="1">
    <citation type="submission" date="2018-07" db="EMBL/GenBank/DDBJ databases">
        <title>Leeuwenhoekiella genomics.</title>
        <authorList>
            <person name="Tahon G."/>
            <person name="Willems A."/>
        </authorList>
    </citation>
    <scope>NUCLEOTIDE SEQUENCE [LARGE SCALE GENOMIC DNA]</scope>
    <source>
        <strain evidence="2 3">LMG 29608</strain>
    </source>
</reference>
<comment type="caution">
    <text evidence="2">The sequence shown here is derived from an EMBL/GenBank/DDBJ whole genome shotgun (WGS) entry which is preliminary data.</text>
</comment>
<evidence type="ECO:0000256" key="1">
    <source>
        <dbReference type="SAM" id="Phobius"/>
    </source>
</evidence>
<gene>
    <name evidence="2" type="ORF">DSM02_3176</name>
</gene>
<feature type="transmembrane region" description="Helical" evidence="1">
    <location>
        <begin position="53"/>
        <end position="73"/>
    </location>
</feature>
<evidence type="ECO:0000313" key="3">
    <source>
        <dbReference type="Proteomes" id="UP000289859"/>
    </source>
</evidence>
<name>A0A4Q0NYN2_9FLAO</name>
<dbReference type="Proteomes" id="UP000289859">
    <property type="component" value="Unassembled WGS sequence"/>
</dbReference>
<sequence>MRLNEKDRKFVKDWQVKRASKVSFFLGVILQIVLLTVTYKLVLTFIFKEIFDLYIFLEYAIFGLVLGLVMAFLKYRMNEKRYKRLKSGK</sequence>
<keyword evidence="1" id="KW-0812">Transmembrane</keyword>
<dbReference type="RefSeq" id="WP_128766482.1">
    <property type="nucleotide sequence ID" value="NZ_JBHUOO010000012.1"/>
</dbReference>